<dbReference type="InterPro" id="IPR000700">
    <property type="entry name" value="PAS-assoc_C"/>
</dbReference>
<dbReference type="PROSITE" id="PS50109">
    <property type="entry name" value="HIS_KIN"/>
    <property type="match status" value="1"/>
</dbReference>
<feature type="domain" description="Histidine kinase" evidence="8">
    <location>
        <begin position="481"/>
        <end position="688"/>
    </location>
</feature>
<dbReference type="InterPro" id="IPR036890">
    <property type="entry name" value="HATPase_C_sf"/>
</dbReference>
<dbReference type="NCBIfam" id="TIGR00229">
    <property type="entry name" value="sensory_box"/>
    <property type="match status" value="3"/>
</dbReference>
<accession>A0A128A499</accession>
<feature type="domain" description="PAC" evidence="10">
    <location>
        <begin position="267"/>
        <end position="319"/>
    </location>
</feature>
<name>A0A128A499_9ARCH</name>
<dbReference type="SMART" id="SM00091">
    <property type="entry name" value="PAS"/>
    <property type="match status" value="3"/>
</dbReference>
<dbReference type="Pfam" id="PF13426">
    <property type="entry name" value="PAS_9"/>
    <property type="match status" value="2"/>
</dbReference>
<dbReference type="CDD" id="cd00082">
    <property type="entry name" value="HisKA"/>
    <property type="match status" value="1"/>
</dbReference>
<evidence type="ECO:0000256" key="4">
    <source>
        <dbReference type="ARBA" id="ARBA00022777"/>
    </source>
</evidence>
<evidence type="ECO:0000259" key="9">
    <source>
        <dbReference type="PROSITE" id="PS50112"/>
    </source>
</evidence>
<dbReference type="SUPFAM" id="SSF55785">
    <property type="entry name" value="PYP-like sensor domain (PAS domain)"/>
    <property type="match status" value="3"/>
</dbReference>
<dbReference type="Gene3D" id="1.10.287.130">
    <property type="match status" value="1"/>
</dbReference>
<dbReference type="Proteomes" id="UP000196239">
    <property type="component" value="Chromosome 1"/>
</dbReference>
<dbReference type="Gene3D" id="3.30.450.20">
    <property type="entry name" value="PAS domain"/>
    <property type="match status" value="3"/>
</dbReference>
<feature type="domain" description="PAS" evidence="9">
    <location>
        <begin position="47"/>
        <end position="112"/>
    </location>
</feature>
<evidence type="ECO:0000313" key="11">
    <source>
        <dbReference type="EMBL" id="CUR52184.1"/>
    </source>
</evidence>
<dbReference type="InterPro" id="IPR003594">
    <property type="entry name" value="HATPase_dom"/>
</dbReference>
<dbReference type="GO" id="GO:0000155">
    <property type="term" value="F:phosphorelay sensor kinase activity"/>
    <property type="evidence" value="ECO:0007669"/>
    <property type="project" value="InterPro"/>
</dbReference>
<keyword evidence="1" id="KW-0597">Phosphoprotein</keyword>
<dbReference type="InterPro" id="IPR000014">
    <property type="entry name" value="PAS"/>
</dbReference>
<evidence type="ECO:0000259" key="8">
    <source>
        <dbReference type="PROSITE" id="PS50109"/>
    </source>
</evidence>
<feature type="domain" description="PAC" evidence="10">
    <location>
        <begin position="120"/>
        <end position="172"/>
    </location>
</feature>
<dbReference type="InterPro" id="IPR035965">
    <property type="entry name" value="PAS-like_dom_sf"/>
</dbReference>
<keyword evidence="6" id="KW-0902">Two-component regulatory system</keyword>
<proteinExistence type="predicted"/>
<organism evidence="11 12">
    <name type="scientific">Nitrosotalea devaniterrae</name>
    <dbReference type="NCBI Taxonomy" id="1078905"/>
    <lineage>
        <taxon>Archaea</taxon>
        <taxon>Nitrososphaerota</taxon>
        <taxon>Nitrososphaeria</taxon>
        <taxon>Nitrosotaleales</taxon>
        <taxon>Nitrosotaleaceae</taxon>
        <taxon>Nitrosotalea</taxon>
    </lineage>
</organism>
<sequence length="688" mass="78119">MSGTVGKTKIKPTKEAMLGSGKKDSQNDQLYCIDTKFSTISHMDGLSEQNYHDLYDKTPCLLRSTTVDGIIITCNEFYAKKLGYQKNEVIGKSIFEHTAEKSIKSLKNEMERWKTTHEVSNVEIWMKRKDGSIFPILLTGTSLYDENKKLIGRTSVLIDLTEIHQARKLLNSNQGQIKKQIDELKKSNILLVKTEQKYRDLYENSPDLLRTINLDGIILDCNNSYCKYLGYSKKEVIGMSVFDFVSAQSIDAYVNSFETWKTTGTVSNTKVWFKRKDNSEFLGLINATNLYDFDGNLVGSNTTIRDISDLYAIRKTLEDNENKLKQRNDALTTAYDHLLETEQRYRTLYEKSPDLLRTVDLNENIIDCNDAYCTSLGYPREELIGKSLFTHVAEKSVKDLQDALIEWDRTGFIENREIWLRKKNGDVFPTLLLSTNLYDTNGKLTGRIGALRDMSAIYDAKKEIEEHKTKRLSAIGELSARIAHDLRNPLSVINNTLEIIKIQNPNFEKTNQEKFDRIERAVKRMTHQIEEVMDYVVPHPLNLQKASLLGILNSAVSNVKTNGTEIYVPQNDVSMMCDSEKLEIVFTNLLLNATQAMSNHGIIHLRIKEGTINDGQNKDFATIEIEDTGPGIPKSLLPKIFDPLFTTRQIGTGLGLASCKNIIEKHGGSIDIKTEVDKGTTFIINIPK</sequence>
<dbReference type="EMBL" id="LN890280">
    <property type="protein sequence ID" value="CUR52184.1"/>
    <property type="molecule type" value="Genomic_DNA"/>
</dbReference>
<dbReference type="SMART" id="SM00388">
    <property type="entry name" value="HisKA"/>
    <property type="match status" value="1"/>
</dbReference>
<dbReference type="Pfam" id="PF00512">
    <property type="entry name" value="HisKA"/>
    <property type="match status" value="1"/>
</dbReference>
<reference evidence="12" key="1">
    <citation type="submission" date="2015-10" db="EMBL/GenBank/DDBJ databases">
        <authorList>
            <person name="Lehtovirta-Morley L.E."/>
            <person name="Vieille C."/>
        </authorList>
    </citation>
    <scope>NUCLEOTIDE SEQUENCE [LARGE SCALE GENOMIC DNA]</scope>
</reference>
<dbReference type="AlphaFoldDB" id="A0A128A499"/>
<keyword evidence="12" id="KW-1185">Reference proteome</keyword>
<dbReference type="Gene3D" id="3.30.565.10">
    <property type="entry name" value="Histidine kinase-like ATPase, C-terminal domain"/>
    <property type="match status" value="1"/>
</dbReference>
<dbReference type="PANTHER" id="PTHR43065">
    <property type="entry name" value="SENSOR HISTIDINE KINASE"/>
    <property type="match status" value="1"/>
</dbReference>
<dbReference type="SUPFAM" id="SSF55874">
    <property type="entry name" value="ATPase domain of HSP90 chaperone/DNA topoisomerase II/histidine kinase"/>
    <property type="match status" value="1"/>
</dbReference>
<dbReference type="PRINTS" id="PR00344">
    <property type="entry name" value="BCTRLSENSOR"/>
</dbReference>
<keyword evidence="2" id="KW-0808">Transferase</keyword>
<dbReference type="SUPFAM" id="SSF47384">
    <property type="entry name" value="Homodimeric domain of signal transducing histidine kinase"/>
    <property type="match status" value="1"/>
</dbReference>
<dbReference type="PROSITE" id="PS50112">
    <property type="entry name" value="PAS"/>
    <property type="match status" value="3"/>
</dbReference>
<feature type="domain" description="PAS" evidence="9">
    <location>
        <begin position="341"/>
        <end position="404"/>
    </location>
</feature>
<evidence type="ECO:0000256" key="1">
    <source>
        <dbReference type="ARBA" id="ARBA00022553"/>
    </source>
</evidence>
<dbReference type="Pfam" id="PF00989">
    <property type="entry name" value="PAS"/>
    <property type="match status" value="1"/>
</dbReference>
<dbReference type="SMART" id="SM00387">
    <property type="entry name" value="HATPase_c"/>
    <property type="match status" value="1"/>
</dbReference>
<dbReference type="CDD" id="cd00075">
    <property type="entry name" value="HATPase"/>
    <property type="match status" value="1"/>
</dbReference>
<protein>
    <submittedName>
        <fullName evidence="11">PAS domain S-box (Modular protein)</fullName>
    </submittedName>
</protein>
<feature type="region of interest" description="Disordered" evidence="7">
    <location>
        <begin position="1"/>
        <end position="25"/>
    </location>
</feature>
<keyword evidence="4" id="KW-0418">Kinase</keyword>
<dbReference type="InterPro" id="IPR001610">
    <property type="entry name" value="PAC"/>
</dbReference>
<dbReference type="GO" id="GO:0005524">
    <property type="term" value="F:ATP binding"/>
    <property type="evidence" value="ECO:0007669"/>
    <property type="project" value="UniProtKB-KW"/>
</dbReference>
<dbReference type="InterPro" id="IPR036097">
    <property type="entry name" value="HisK_dim/P_sf"/>
</dbReference>
<dbReference type="GO" id="GO:0006355">
    <property type="term" value="P:regulation of DNA-templated transcription"/>
    <property type="evidence" value="ECO:0007669"/>
    <property type="project" value="InterPro"/>
</dbReference>
<dbReference type="CDD" id="cd00130">
    <property type="entry name" value="PAS"/>
    <property type="match status" value="3"/>
</dbReference>
<dbReference type="InterPro" id="IPR013767">
    <property type="entry name" value="PAS_fold"/>
</dbReference>
<gene>
    <name evidence="11" type="ORF">NDEV_1419</name>
</gene>
<evidence type="ECO:0000256" key="7">
    <source>
        <dbReference type="SAM" id="MobiDB-lite"/>
    </source>
</evidence>
<evidence type="ECO:0000256" key="3">
    <source>
        <dbReference type="ARBA" id="ARBA00022741"/>
    </source>
</evidence>
<dbReference type="InterPro" id="IPR004358">
    <property type="entry name" value="Sig_transdc_His_kin-like_C"/>
</dbReference>
<dbReference type="InterPro" id="IPR005467">
    <property type="entry name" value="His_kinase_dom"/>
</dbReference>
<dbReference type="PROSITE" id="PS50113">
    <property type="entry name" value="PAC"/>
    <property type="match status" value="3"/>
</dbReference>
<feature type="domain" description="PAS" evidence="9">
    <location>
        <begin position="194"/>
        <end position="245"/>
    </location>
</feature>
<dbReference type="Pfam" id="PF02518">
    <property type="entry name" value="HATPase_c"/>
    <property type="match status" value="1"/>
</dbReference>
<dbReference type="InterPro" id="IPR003661">
    <property type="entry name" value="HisK_dim/P_dom"/>
</dbReference>
<dbReference type="SMART" id="SM00086">
    <property type="entry name" value="PAC"/>
    <property type="match status" value="3"/>
</dbReference>
<dbReference type="KEGG" id="ndv:NDEV_1419"/>
<evidence type="ECO:0000256" key="2">
    <source>
        <dbReference type="ARBA" id="ARBA00022679"/>
    </source>
</evidence>
<dbReference type="PANTHER" id="PTHR43065:SF10">
    <property type="entry name" value="PEROXIDE STRESS-ACTIVATED HISTIDINE KINASE MAK3"/>
    <property type="match status" value="1"/>
</dbReference>
<evidence type="ECO:0000313" key="12">
    <source>
        <dbReference type="Proteomes" id="UP000196239"/>
    </source>
</evidence>
<feature type="domain" description="PAC" evidence="10">
    <location>
        <begin position="414"/>
        <end position="466"/>
    </location>
</feature>
<keyword evidence="5" id="KW-0067">ATP-binding</keyword>
<keyword evidence="3" id="KW-0547">Nucleotide-binding</keyword>
<evidence type="ECO:0000259" key="10">
    <source>
        <dbReference type="PROSITE" id="PS50113"/>
    </source>
</evidence>
<evidence type="ECO:0000256" key="6">
    <source>
        <dbReference type="ARBA" id="ARBA00023012"/>
    </source>
</evidence>
<evidence type="ECO:0000256" key="5">
    <source>
        <dbReference type="ARBA" id="ARBA00022840"/>
    </source>
</evidence>